<feature type="compositionally biased region" description="Basic and acidic residues" evidence="1">
    <location>
        <begin position="306"/>
        <end position="315"/>
    </location>
</feature>
<dbReference type="AlphaFoldDB" id="A0A7S3G854"/>
<proteinExistence type="predicted"/>
<sequence>MAGAEGGMVTSATGQPGAIHEDVKEWARLTLSSPLSWEEKAKKKKGDELKHKFRTRIASVEANVERIQASILVRGDNYLSFFSTIAYDRLLQALSHPDLSIMKSVKVNRKKGGEQPATKVAKIFILPTSLQGMAGVARLNCFLEKGIGVKFEKVPEGHFGDAELHENEALFGDSDVTFWEKEIKAARRVGWQQAAKKWMAQLESKFGIKLIETQVKSETKSKEEKGVRNSSPLFPLFYIQPKLKPGDMLCWKGFHCAYPMKKKERGEKAEAVGGSRKGQEGEGPRRGKSAGRGGKIGTKQSTAKSGEGEEVKSEEVGAGEGQLPDPNLVTFLHYTRKSHFTHEELVELRERRLQGPFEFGGGDKRTRHEADEVEYGKTFESFLLYWRGLSPAQKGLFGDAPNRRGGEGERDLGTYEESGRVGGAKRKRSGEGDGENAKSSNDAYFWWEPLCCDPSSSLSLTSLSPPSSSHPAKAGEKRRKGENQERVERRQVKVDEAEVDEEKKHEGVKEKVFRANRDWLGRAELERVDKSLRSAEAGWEQITQHGWCVVNTGHRQANFDRIVVDVLAYLKWHLRRGNVGGDDDEIEEEGKDGKKAEVRAEVKVKTKEKSSRNEEGEEQSSAHLLNRELHLDINDLSHPDWMVFSGRQADAKRILGHPFALSRRGKKTAQFGFSLWNGIGMVNLYTLPSMVEAQMCPSVIRFFSLSLSVPPREMLHVPERCRLKCFADKGIPTHSDRNLLPLPE</sequence>
<dbReference type="EMBL" id="HBIB01027294">
    <property type="protein sequence ID" value="CAE0255476.1"/>
    <property type="molecule type" value="Transcribed_RNA"/>
</dbReference>
<feature type="region of interest" description="Disordered" evidence="1">
    <location>
        <begin position="602"/>
        <end position="622"/>
    </location>
</feature>
<feature type="compositionally biased region" description="Basic and acidic residues" evidence="1">
    <location>
        <begin position="602"/>
        <end position="614"/>
    </location>
</feature>
<reference evidence="2" key="1">
    <citation type="submission" date="2021-01" db="EMBL/GenBank/DDBJ databases">
        <authorList>
            <person name="Corre E."/>
            <person name="Pelletier E."/>
            <person name="Niang G."/>
            <person name="Scheremetjew M."/>
            <person name="Finn R."/>
            <person name="Kale V."/>
            <person name="Holt S."/>
            <person name="Cochrane G."/>
            <person name="Meng A."/>
            <person name="Brown T."/>
            <person name="Cohen L."/>
        </authorList>
    </citation>
    <scope>NUCLEOTIDE SEQUENCE</scope>
    <source>
        <strain evidence="2">NIES-2562</strain>
    </source>
</reference>
<feature type="region of interest" description="Disordered" evidence="1">
    <location>
        <begin position="395"/>
        <end position="438"/>
    </location>
</feature>
<evidence type="ECO:0000256" key="1">
    <source>
        <dbReference type="SAM" id="MobiDB-lite"/>
    </source>
</evidence>
<feature type="compositionally biased region" description="Basic and acidic residues" evidence="1">
    <location>
        <begin position="401"/>
        <end position="419"/>
    </location>
</feature>
<name>A0A7S3G854_9EUKA</name>
<feature type="compositionally biased region" description="Low complexity" evidence="1">
    <location>
        <begin position="458"/>
        <end position="469"/>
    </location>
</feature>
<organism evidence="2">
    <name type="scientific">Palpitomonas bilix</name>
    <dbReference type="NCBI Taxonomy" id="652834"/>
    <lineage>
        <taxon>Eukaryota</taxon>
        <taxon>Eukaryota incertae sedis</taxon>
    </lineage>
</organism>
<evidence type="ECO:0000313" key="2">
    <source>
        <dbReference type="EMBL" id="CAE0255476.1"/>
    </source>
</evidence>
<protein>
    <submittedName>
        <fullName evidence="2">Uncharacterized protein</fullName>
    </submittedName>
</protein>
<feature type="region of interest" description="Disordered" evidence="1">
    <location>
        <begin position="458"/>
        <end position="495"/>
    </location>
</feature>
<accession>A0A7S3G854</accession>
<feature type="region of interest" description="Disordered" evidence="1">
    <location>
        <begin position="263"/>
        <end position="325"/>
    </location>
</feature>
<feature type="compositionally biased region" description="Basic and acidic residues" evidence="1">
    <location>
        <begin position="473"/>
        <end position="495"/>
    </location>
</feature>
<gene>
    <name evidence="2" type="ORF">PBIL07802_LOCUS17730</name>
</gene>